<reference evidence="1 2" key="1">
    <citation type="submission" date="2016-08" db="EMBL/GenBank/DDBJ databases">
        <title>Whole genome shotgun sequence of Pichia membranifaciens KS47-1.</title>
        <authorList>
            <person name="Konishi M."/>
            <person name="Ishida M."/>
            <person name="Arakawa T."/>
            <person name="Kato Y."/>
            <person name="Horiuchi J."/>
        </authorList>
    </citation>
    <scope>NUCLEOTIDE SEQUENCE [LARGE SCALE GENOMIC DNA]</scope>
    <source>
        <strain evidence="1 2">KS47-1</strain>
    </source>
</reference>
<keyword evidence="2" id="KW-1185">Reference proteome</keyword>
<protein>
    <recommendedName>
        <fullName evidence="3">DUF218 domain-containing protein</fullName>
    </recommendedName>
</protein>
<sequence>MYSRVAKEEAKTYKPNHMGILQEQAVEVTSTLSKDKPLIQNLIILPCHSIFAPELNTKITNHNDEDTFAIGKDADNWIMESFQLESDDHLSFFKHLELSLVELHENIANSALVISGGYTKSSIEKSESSSYLELAEAVGLLKNPYFKVGTNILLEEYARDSYENVLYGICTFYKKFRRFPAKITIVGFGFKRERFLSSHLTTLGYYILPNVDNDELSMSSLPNTKHVKYVSAGPFLPAKPAGLTETEYEAYKDEFWGSLYKNERSKALDLFKSNPFGSNKSILHDKKLKRDPWNKREEVYSFYQTESDVLNSLVEIDKFDIKNAWNIYQKKVLPEFPLYE</sequence>
<gene>
    <name evidence="1" type="ORF">PMKS-000620</name>
</gene>
<accession>A0A1Q2YC98</accession>
<evidence type="ECO:0000313" key="1">
    <source>
        <dbReference type="EMBL" id="GAV27159.1"/>
    </source>
</evidence>
<proteinExistence type="predicted"/>
<dbReference type="PANTHER" id="PTHR28110:SF1">
    <property type="entry name" value="TRANSMEMBRANE PROTEIN"/>
    <property type="match status" value="1"/>
</dbReference>
<evidence type="ECO:0008006" key="3">
    <source>
        <dbReference type="Google" id="ProtNLM"/>
    </source>
</evidence>
<dbReference type="EMBL" id="BDGI01000022">
    <property type="protein sequence ID" value="GAV27159.1"/>
    <property type="molecule type" value="Genomic_DNA"/>
</dbReference>
<dbReference type="PANTHER" id="PTHR28110">
    <property type="entry name" value="TRANSMEMBRANE PROTEIN"/>
    <property type="match status" value="1"/>
</dbReference>
<dbReference type="OrthoDB" id="4347at2759"/>
<organism evidence="1 2">
    <name type="scientific">Pichia membranifaciens</name>
    <dbReference type="NCBI Taxonomy" id="4926"/>
    <lineage>
        <taxon>Eukaryota</taxon>
        <taxon>Fungi</taxon>
        <taxon>Dikarya</taxon>
        <taxon>Ascomycota</taxon>
        <taxon>Saccharomycotina</taxon>
        <taxon>Pichiomycetes</taxon>
        <taxon>Pichiales</taxon>
        <taxon>Pichiaceae</taxon>
        <taxon>Pichia</taxon>
    </lineage>
</organism>
<dbReference type="Proteomes" id="UP000186136">
    <property type="component" value="Unassembled WGS sequence"/>
</dbReference>
<dbReference type="GO" id="GO:0005737">
    <property type="term" value="C:cytoplasm"/>
    <property type="evidence" value="ECO:0007669"/>
    <property type="project" value="TreeGrafter"/>
</dbReference>
<comment type="caution">
    <text evidence="1">The sequence shown here is derived from an EMBL/GenBank/DDBJ whole genome shotgun (WGS) entry which is preliminary data.</text>
</comment>
<evidence type="ECO:0000313" key="2">
    <source>
        <dbReference type="Proteomes" id="UP000186136"/>
    </source>
</evidence>
<dbReference type="InterPro" id="IPR055323">
    <property type="entry name" value="C57A10.07/YOR238W"/>
</dbReference>
<dbReference type="AlphaFoldDB" id="A0A1Q2YC98"/>
<name>A0A1Q2YC98_9ASCO</name>